<dbReference type="Proteomes" id="UP000242857">
    <property type="component" value="Unassembled WGS sequence"/>
</dbReference>
<keyword evidence="3" id="KW-1185">Reference proteome</keyword>
<evidence type="ECO:0000313" key="3">
    <source>
        <dbReference type="Proteomes" id="UP000242857"/>
    </source>
</evidence>
<gene>
    <name evidence="2" type="ORF">SAMN02745204_01626</name>
</gene>
<organism evidence="2 3">
    <name type="scientific">Thermomonas hydrothermalis</name>
    <dbReference type="NCBI Taxonomy" id="213588"/>
    <lineage>
        <taxon>Bacteria</taxon>
        <taxon>Pseudomonadati</taxon>
        <taxon>Pseudomonadota</taxon>
        <taxon>Gammaproteobacteria</taxon>
        <taxon>Lysobacterales</taxon>
        <taxon>Lysobacteraceae</taxon>
        <taxon>Thermomonas</taxon>
    </lineage>
</organism>
<evidence type="ECO:0000256" key="1">
    <source>
        <dbReference type="SAM" id="SignalP"/>
    </source>
</evidence>
<proteinExistence type="predicted"/>
<dbReference type="RefSeq" id="WP_072756097.1">
    <property type="nucleotide sequence ID" value="NZ_FQUK01000025.1"/>
</dbReference>
<name>A0A1M4Y719_9GAMM</name>
<sequence>MRLLPALAALLLAACAASPQAAAPRPENAAMPTPPAPGETPSAPLILVLSLGEHARLPDASQLAYLALINDSRCPPGVQCVWEGNAEIHLRWTPTHGPGKEFSLNTSPMGGKPTTARMGQYEIELQSLDRGIAPKATLRITQTGQ</sequence>
<keyword evidence="1" id="KW-0732">Signal</keyword>
<evidence type="ECO:0000313" key="2">
    <source>
        <dbReference type="EMBL" id="SHF01604.1"/>
    </source>
</evidence>
<dbReference type="AlphaFoldDB" id="A0A1M4Y719"/>
<reference evidence="3" key="1">
    <citation type="submission" date="2016-11" db="EMBL/GenBank/DDBJ databases">
        <authorList>
            <person name="Varghese N."/>
            <person name="Submissions S."/>
        </authorList>
    </citation>
    <scope>NUCLEOTIDE SEQUENCE [LARGE SCALE GENOMIC DNA]</scope>
    <source>
        <strain evidence="3">DSM 14834</strain>
    </source>
</reference>
<dbReference type="OrthoDB" id="163809at2"/>
<dbReference type="EMBL" id="FQUK01000025">
    <property type="protein sequence ID" value="SHF01604.1"/>
    <property type="molecule type" value="Genomic_DNA"/>
</dbReference>
<feature type="signal peptide" evidence="1">
    <location>
        <begin position="1"/>
        <end position="21"/>
    </location>
</feature>
<feature type="chain" id="PRO_5012951381" description="Lipoprotein" evidence="1">
    <location>
        <begin position="22"/>
        <end position="145"/>
    </location>
</feature>
<dbReference type="STRING" id="213588.SAMN02745204_01626"/>
<protein>
    <recommendedName>
        <fullName evidence="4">Lipoprotein</fullName>
    </recommendedName>
</protein>
<dbReference type="PROSITE" id="PS51257">
    <property type="entry name" value="PROKAR_LIPOPROTEIN"/>
    <property type="match status" value="1"/>
</dbReference>
<evidence type="ECO:0008006" key="4">
    <source>
        <dbReference type="Google" id="ProtNLM"/>
    </source>
</evidence>
<accession>A0A1M4Y719</accession>